<dbReference type="SMART" id="SM00479">
    <property type="entry name" value="EXOIII"/>
    <property type="match status" value="1"/>
</dbReference>
<gene>
    <name evidence="5" type="ORF">D9V30_06435</name>
</gene>
<dbReference type="InterPro" id="IPR036397">
    <property type="entry name" value="RNaseH_sf"/>
</dbReference>
<evidence type="ECO:0000256" key="2">
    <source>
        <dbReference type="ARBA" id="ARBA00022801"/>
    </source>
</evidence>
<dbReference type="NCBIfam" id="NF005927">
    <property type="entry name" value="PRK07942.1"/>
    <property type="match status" value="1"/>
</dbReference>
<dbReference type="SUPFAM" id="SSF53098">
    <property type="entry name" value="Ribonuclease H-like"/>
    <property type="match status" value="1"/>
</dbReference>
<evidence type="ECO:0000256" key="1">
    <source>
        <dbReference type="ARBA" id="ARBA00022722"/>
    </source>
</evidence>
<dbReference type="Pfam" id="PF00929">
    <property type="entry name" value="RNase_T"/>
    <property type="match status" value="1"/>
</dbReference>
<protein>
    <submittedName>
        <fullName evidence="5">3'-5' exonuclease</fullName>
    </submittedName>
</protein>
<name>A0A3L6ZP55_9MICO</name>
<accession>A0A3L6ZP55</accession>
<dbReference type="PANTHER" id="PTHR30231">
    <property type="entry name" value="DNA POLYMERASE III SUBUNIT EPSILON"/>
    <property type="match status" value="1"/>
</dbReference>
<sequence length="244" mass="26209">MSAAARRVDAVNNSDSLPAWASTLGVFDLETTGIDVRSSRIVSAFVGVIGPDGRTVESRSWLADPGVEIPEQASAVHGISTERARAEGRPAAEVVAEIAGALGELFSRGLAVVAYNAPYDFSLLAAETDRYGVPAVTAHPVVDPLVIDKQVDRYRKGKRTLEAAAQCYGVELHDAHDAGADAIAAGRVAQAIARAHHDALELPAPELHLAQQTWFREQSERYQDFVRRTRDPTFTASTGWPVRG</sequence>
<keyword evidence="1" id="KW-0540">Nuclease</keyword>
<dbReference type="InterPro" id="IPR013520">
    <property type="entry name" value="Ribonucl_H"/>
</dbReference>
<evidence type="ECO:0000259" key="4">
    <source>
        <dbReference type="SMART" id="SM00479"/>
    </source>
</evidence>
<proteinExistence type="predicted"/>
<comment type="caution">
    <text evidence="5">The sequence shown here is derived from an EMBL/GenBank/DDBJ whole genome shotgun (WGS) entry which is preliminary data.</text>
</comment>
<keyword evidence="3 5" id="KW-0269">Exonuclease</keyword>
<evidence type="ECO:0000313" key="5">
    <source>
        <dbReference type="EMBL" id="RLP69577.1"/>
    </source>
</evidence>
<dbReference type="GO" id="GO:0005829">
    <property type="term" value="C:cytosol"/>
    <property type="evidence" value="ECO:0007669"/>
    <property type="project" value="TreeGrafter"/>
</dbReference>
<evidence type="ECO:0000256" key="3">
    <source>
        <dbReference type="ARBA" id="ARBA00022839"/>
    </source>
</evidence>
<organism evidence="5 6">
    <name type="scientific">Mycetocola reblochoni</name>
    <dbReference type="NCBI Taxonomy" id="331618"/>
    <lineage>
        <taxon>Bacteria</taxon>
        <taxon>Bacillati</taxon>
        <taxon>Actinomycetota</taxon>
        <taxon>Actinomycetes</taxon>
        <taxon>Micrococcales</taxon>
        <taxon>Microbacteriaceae</taxon>
        <taxon>Mycetocola</taxon>
    </lineage>
</organism>
<dbReference type="Proteomes" id="UP000275395">
    <property type="component" value="Unassembled WGS sequence"/>
</dbReference>
<reference evidence="5 6" key="1">
    <citation type="submission" date="2018-10" db="EMBL/GenBank/DDBJ databases">
        <authorList>
            <person name="Li J."/>
        </authorList>
    </citation>
    <scope>NUCLEOTIDE SEQUENCE [LARGE SCALE GENOMIC DNA]</scope>
    <source>
        <strain evidence="5 6">JCM 30549</strain>
    </source>
</reference>
<dbReference type="InterPro" id="IPR012337">
    <property type="entry name" value="RNaseH-like_sf"/>
</dbReference>
<evidence type="ECO:0000313" key="6">
    <source>
        <dbReference type="Proteomes" id="UP000275395"/>
    </source>
</evidence>
<feature type="domain" description="Exonuclease" evidence="4">
    <location>
        <begin position="23"/>
        <end position="198"/>
    </location>
</feature>
<dbReference type="Gene3D" id="3.30.420.10">
    <property type="entry name" value="Ribonuclease H-like superfamily/Ribonuclease H"/>
    <property type="match status" value="1"/>
</dbReference>
<dbReference type="EMBL" id="RCUW01000004">
    <property type="protein sequence ID" value="RLP69577.1"/>
    <property type="molecule type" value="Genomic_DNA"/>
</dbReference>
<dbReference type="AlphaFoldDB" id="A0A3L6ZP55"/>
<dbReference type="PANTHER" id="PTHR30231:SF4">
    <property type="entry name" value="PROTEIN NEN2"/>
    <property type="match status" value="1"/>
</dbReference>
<dbReference type="CDD" id="cd06127">
    <property type="entry name" value="DEDDh"/>
    <property type="match status" value="1"/>
</dbReference>
<dbReference type="GO" id="GO:0003676">
    <property type="term" value="F:nucleic acid binding"/>
    <property type="evidence" value="ECO:0007669"/>
    <property type="project" value="InterPro"/>
</dbReference>
<keyword evidence="2" id="KW-0378">Hydrolase</keyword>
<dbReference type="GO" id="GO:0008408">
    <property type="term" value="F:3'-5' exonuclease activity"/>
    <property type="evidence" value="ECO:0007669"/>
    <property type="project" value="TreeGrafter"/>
</dbReference>